<dbReference type="AlphaFoldDB" id="A0AAE0CSY1"/>
<organism evidence="2 3">
    <name type="scientific">Dipteronia dyeriana</name>
    <dbReference type="NCBI Taxonomy" id="168575"/>
    <lineage>
        <taxon>Eukaryota</taxon>
        <taxon>Viridiplantae</taxon>
        <taxon>Streptophyta</taxon>
        <taxon>Embryophyta</taxon>
        <taxon>Tracheophyta</taxon>
        <taxon>Spermatophyta</taxon>
        <taxon>Magnoliopsida</taxon>
        <taxon>eudicotyledons</taxon>
        <taxon>Gunneridae</taxon>
        <taxon>Pentapetalae</taxon>
        <taxon>rosids</taxon>
        <taxon>malvids</taxon>
        <taxon>Sapindales</taxon>
        <taxon>Sapindaceae</taxon>
        <taxon>Hippocastanoideae</taxon>
        <taxon>Acereae</taxon>
        <taxon>Dipteronia</taxon>
    </lineage>
</organism>
<evidence type="ECO:0000259" key="1">
    <source>
        <dbReference type="Pfam" id="PF13456"/>
    </source>
</evidence>
<proteinExistence type="predicted"/>
<evidence type="ECO:0000313" key="3">
    <source>
        <dbReference type="Proteomes" id="UP001280121"/>
    </source>
</evidence>
<dbReference type="GO" id="GO:0004523">
    <property type="term" value="F:RNA-DNA hybrid ribonuclease activity"/>
    <property type="evidence" value="ECO:0007669"/>
    <property type="project" value="InterPro"/>
</dbReference>
<reference evidence="2" key="1">
    <citation type="journal article" date="2023" name="Plant J.">
        <title>Genome sequences and population genomics provide insights into the demographic history, inbreeding, and mutation load of two 'living fossil' tree species of Dipteronia.</title>
        <authorList>
            <person name="Feng Y."/>
            <person name="Comes H.P."/>
            <person name="Chen J."/>
            <person name="Zhu S."/>
            <person name="Lu R."/>
            <person name="Zhang X."/>
            <person name="Li P."/>
            <person name="Qiu J."/>
            <person name="Olsen K.M."/>
            <person name="Qiu Y."/>
        </authorList>
    </citation>
    <scope>NUCLEOTIDE SEQUENCE</scope>
    <source>
        <strain evidence="2">KIB01</strain>
    </source>
</reference>
<dbReference type="EMBL" id="JANJYI010000001">
    <property type="protein sequence ID" value="KAK2662261.1"/>
    <property type="molecule type" value="Genomic_DNA"/>
</dbReference>
<dbReference type="InterPro" id="IPR002156">
    <property type="entry name" value="RNaseH_domain"/>
</dbReference>
<dbReference type="Proteomes" id="UP001280121">
    <property type="component" value="Unassembled WGS sequence"/>
</dbReference>
<protein>
    <recommendedName>
        <fullName evidence="1">RNase H type-1 domain-containing protein</fullName>
    </recommendedName>
</protein>
<evidence type="ECO:0000313" key="2">
    <source>
        <dbReference type="EMBL" id="KAK2662261.1"/>
    </source>
</evidence>
<keyword evidence="3" id="KW-1185">Reference proteome</keyword>
<dbReference type="InterPro" id="IPR036397">
    <property type="entry name" value="RNaseH_sf"/>
</dbReference>
<feature type="domain" description="RNase H type-1" evidence="1">
    <location>
        <begin position="64"/>
        <end position="120"/>
    </location>
</feature>
<comment type="caution">
    <text evidence="2">The sequence shown here is derived from an EMBL/GenBank/DDBJ whole genome shotgun (WGS) entry which is preliminary data.</text>
</comment>
<dbReference type="Gene3D" id="3.30.420.10">
    <property type="entry name" value="Ribonuclease H-like superfamily/Ribonuclease H"/>
    <property type="match status" value="1"/>
</dbReference>
<dbReference type="Pfam" id="PF13456">
    <property type="entry name" value="RVT_3"/>
    <property type="match status" value="1"/>
</dbReference>
<dbReference type="InterPro" id="IPR012337">
    <property type="entry name" value="RNaseH-like_sf"/>
</dbReference>
<name>A0AAE0CSY1_9ROSI</name>
<dbReference type="SUPFAM" id="SSF53098">
    <property type="entry name" value="Ribonuclease H-like"/>
    <property type="match status" value="1"/>
</dbReference>
<gene>
    <name evidence="2" type="ORF">Ddye_000835</name>
</gene>
<accession>A0AAE0CSY1</accession>
<dbReference type="GO" id="GO:0003676">
    <property type="term" value="F:nucleic acid binding"/>
    <property type="evidence" value="ECO:0007669"/>
    <property type="project" value="InterPro"/>
</dbReference>
<sequence length="133" mass="14534">MNHGCRFDVDLTLLISNLNDRCVDISVAKVKRASVESPLPVFDLSFNVDGSATGSPGKARIGGVDSKSVVGWIKGLDFSNLQLVHLVYDIRQFLKSSAGFDIKYMPRELNSFADNLAKAASSDGRDRLEWGDV</sequence>